<protein>
    <submittedName>
        <fullName evidence="1">Uncharacterized protein</fullName>
    </submittedName>
</protein>
<comment type="caution">
    <text evidence="1">The sequence shown here is derived from an EMBL/GenBank/DDBJ whole genome shotgun (WGS) entry which is preliminary data.</text>
</comment>
<name>A0AAW1P682_9CHLO</name>
<dbReference type="Proteomes" id="UP001489004">
    <property type="component" value="Unassembled WGS sequence"/>
</dbReference>
<sequence>MASYGELTATSTGRPLTGRERSQVTLDLVQYPLLFTAQPCSASAADHTRSPGAMALIRFEEVLPRFLGDGWVCAPGCRLDQGEVPAAVQARYANKAGKPLNLEKEKVFIMDIFIKGRCIEQQQQQQQQQQKEALKRACLGTRQRDCDAREQGFRMRISADPTAVAGFVLTDESGRRLLPMECWEAAIQSAIAKVDTEAAAYSGQGSPRVWPTLGFCRR</sequence>
<evidence type="ECO:0000313" key="2">
    <source>
        <dbReference type="Proteomes" id="UP001489004"/>
    </source>
</evidence>
<accession>A0AAW1P682</accession>
<keyword evidence="2" id="KW-1185">Reference proteome</keyword>
<proteinExistence type="predicted"/>
<organism evidence="1 2">
    <name type="scientific">[Myrmecia] bisecta</name>
    <dbReference type="NCBI Taxonomy" id="41462"/>
    <lineage>
        <taxon>Eukaryota</taxon>
        <taxon>Viridiplantae</taxon>
        <taxon>Chlorophyta</taxon>
        <taxon>core chlorophytes</taxon>
        <taxon>Trebouxiophyceae</taxon>
        <taxon>Trebouxiales</taxon>
        <taxon>Trebouxiaceae</taxon>
        <taxon>Myrmecia</taxon>
    </lineage>
</organism>
<dbReference type="AlphaFoldDB" id="A0AAW1P682"/>
<dbReference type="EMBL" id="JALJOR010000015">
    <property type="protein sequence ID" value="KAK9805496.1"/>
    <property type="molecule type" value="Genomic_DNA"/>
</dbReference>
<gene>
    <name evidence="1" type="ORF">WJX72_001462</name>
</gene>
<evidence type="ECO:0000313" key="1">
    <source>
        <dbReference type="EMBL" id="KAK9805496.1"/>
    </source>
</evidence>
<reference evidence="1 2" key="1">
    <citation type="journal article" date="2024" name="Nat. Commun.">
        <title>Phylogenomics reveals the evolutionary origins of lichenization in chlorophyte algae.</title>
        <authorList>
            <person name="Puginier C."/>
            <person name="Libourel C."/>
            <person name="Otte J."/>
            <person name="Skaloud P."/>
            <person name="Haon M."/>
            <person name="Grisel S."/>
            <person name="Petersen M."/>
            <person name="Berrin J.G."/>
            <person name="Delaux P.M."/>
            <person name="Dal Grande F."/>
            <person name="Keller J."/>
        </authorList>
    </citation>
    <scope>NUCLEOTIDE SEQUENCE [LARGE SCALE GENOMIC DNA]</scope>
    <source>
        <strain evidence="1 2">SAG 2043</strain>
    </source>
</reference>